<dbReference type="GeneID" id="63824789"/>
<organism evidence="1 2">
    <name type="scientific">Laetiporus sulphureus 93-53</name>
    <dbReference type="NCBI Taxonomy" id="1314785"/>
    <lineage>
        <taxon>Eukaryota</taxon>
        <taxon>Fungi</taxon>
        <taxon>Dikarya</taxon>
        <taxon>Basidiomycota</taxon>
        <taxon>Agaricomycotina</taxon>
        <taxon>Agaricomycetes</taxon>
        <taxon>Polyporales</taxon>
        <taxon>Laetiporus</taxon>
    </lineage>
</organism>
<reference evidence="1 2" key="1">
    <citation type="journal article" date="2016" name="Mol. Biol. Evol.">
        <title>Comparative Genomics of Early-Diverging Mushroom-Forming Fungi Provides Insights into the Origins of Lignocellulose Decay Capabilities.</title>
        <authorList>
            <person name="Nagy L.G."/>
            <person name="Riley R."/>
            <person name="Tritt A."/>
            <person name="Adam C."/>
            <person name="Daum C."/>
            <person name="Floudas D."/>
            <person name="Sun H."/>
            <person name="Yadav J.S."/>
            <person name="Pangilinan J."/>
            <person name="Larsson K.H."/>
            <person name="Matsuura K."/>
            <person name="Barry K."/>
            <person name="Labutti K."/>
            <person name="Kuo R."/>
            <person name="Ohm R.A."/>
            <person name="Bhattacharya S.S."/>
            <person name="Shirouzu T."/>
            <person name="Yoshinaga Y."/>
            <person name="Martin F.M."/>
            <person name="Grigoriev I.V."/>
            <person name="Hibbett D.S."/>
        </authorList>
    </citation>
    <scope>NUCLEOTIDE SEQUENCE [LARGE SCALE GENOMIC DNA]</scope>
    <source>
        <strain evidence="1 2">93-53</strain>
    </source>
</reference>
<proteinExistence type="predicted"/>
<dbReference type="InParanoid" id="A0A165HT46"/>
<sequence>MPAAPDILRKADLPGLSHGCACSTTSVSLTMRYRRLQTLMQRIMTSRLLCGLARMHS</sequence>
<dbReference type="RefSeq" id="XP_040769800.1">
    <property type="nucleotide sequence ID" value="XM_040907760.1"/>
</dbReference>
<protein>
    <submittedName>
        <fullName evidence="1">Uncharacterized protein</fullName>
    </submittedName>
</protein>
<gene>
    <name evidence="1" type="ORF">LAESUDRAFT_720123</name>
</gene>
<dbReference type="Proteomes" id="UP000076871">
    <property type="component" value="Unassembled WGS sequence"/>
</dbReference>
<evidence type="ECO:0000313" key="1">
    <source>
        <dbReference type="EMBL" id="KZT12152.1"/>
    </source>
</evidence>
<accession>A0A165HT46</accession>
<dbReference type="EMBL" id="KV427606">
    <property type="protein sequence ID" value="KZT12152.1"/>
    <property type="molecule type" value="Genomic_DNA"/>
</dbReference>
<dbReference type="AlphaFoldDB" id="A0A165HT46"/>
<evidence type="ECO:0000313" key="2">
    <source>
        <dbReference type="Proteomes" id="UP000076871"/>
    </source>
</evidence>
<name>A0A165HT46_9APHY</name>
<keyword evidence="2" id="KW-1185">Reference proteome</keyword>